<accession>A0A6M3ITQ9</accession>
<sequence length="57" mass="6319">MWTVIGGIIQLALLMLSKWLEEDAKKKQKQEDMIKELTDAIAKGDTSSITATLSGLR</sequence>
<dbReference type="EMBL" id="MT141431">
    <property type="protein sequence ID" value="QJA61129.1"/>
    <property type="molecule type" value="Genomic_DNA"/>
</dbReference>
<protein>
    <submittedName>
        <fullName evidence="1">Uncharacterized protein</fullName>
    </submittedName>
</protein>
<reference evidence="1" key="1">
    <citation type="submission" date="2020-03" db="EMBL/GenBank/DDBJ databases">
        <title>The deep terrestrial virosphere.</title>
        <authorList>
            <person name="Holmfeldt K."/>
            <person name="Nilsson E."/>
            <person name="Simone D."/>
            <person name="Lopez-Fernandez M."/>
            <person name="Wu X."/>
            <person name="de Brujin I."/>
            <person name="Lundin D."/>
            <person name="Andersson A."/>
            <person name="Bertilsson S."/>
            <person name="Dopson M."/>
        </authorList>
    </citation>
    <scope>NUCLEOTIDE SEQUENCE</scope>
    <source>
        <strain evidence="1">MM415B00998</strain>
    </source>
</reference>
<gene>
    <name evidence="1" type="ORF">MM415B00998_0015</name>
</gene>
<evidence type="ECO:0000313" key="1">
    <source>
        <dbReference type="EMBL" id="QJA61129.1"/>
    </source>
</evidence>
<proteinExistence type="predicted"/>
<dbReference type="AlphaFoldDB" id="A0A6M3ITQ9"/>
<name>A0A6M3ITQ9_9ZZZZ</name>
<organism evidence="1">
    <name type="scientific">viral metagenome</name>
    <dbReference type="NCBI Taxonomy" id="1070528"/>
    <lineage>
        <taxon>unclassified sequences</taxon>
        <taxon>metagenomes</taxon>
        <taxon>organismal metagenomes</taxon>
    </lineage>
</organism>